<evidence type="ECO:0000256" key="5">
    <source>
        <dbReference type="SAM" id="Phobius"/>
    </source>
</evidence>
<organism evidence="6 7">
    <name type="scientific">Thalassotalea agarivorans</name>
    <name type="common">Thalassomonas agarivorans</name>
    <dbReference type="NCBI Taxonomy" id="349064"/>
    <lineage>
        <taxon>Bacteria</taxon>
        <taxon>Pseudomonadati</taxon>
        <taxon>Pseudomonadota</taxon>
        <taxon>Gammaproteobacteria</taxon>
        <taxon>Alteromonadales</taxon>
        <taxon>Colwelliaceae</taxon>
        <taxon>Thalassotalea</taxon>
    </lineage>
</organism>
<dbReference type="Pfam" id="PF01124">
    <property type="entry name" value="MAPEG"/>
    <property type="match status" value="1"/>
</dbReference>
<dbReference type="SUPFAM" id="SSF161084">
    <property type="entry name" value="MAPEG domain-like"/>
    <property type="match status" value="1"/>
</dbReference>
<evidence type="ECO:0000313" key="7">
    <source>
        <dbReference type="Proteomes" id="UP000199308"/>
    </source>
</evidence>
<evidence type="ECO:0000256" key="2">
    <source>
        <dbReference type="ARBA" id="ARBA00022692"/>
    </source>
</evidence>
<evidence type="ECO:0000256" key="4">
    <source>
        <dbReference type="ARBA" id="ARBA00023136"/>
    </source>
</evidence>
<dbReference type="PANTHER" id="PTHR35814">
    <property type="match status" value="1"/>
</dbReference>
<feature type="transmembrane region" description="Helical" evidence="5">
    <location>
        <begin position="75"/>
        <end position="92"/>
    </location>
</feature>
<proteinExistence type="predicted"/>
<feature type="transmembrane region" description="Helical" evidence="5">
    <location>
        <begin position="6"/>
        <end position="27"/>
    </location>
</feature>
<keyword evidence="7" id="KW-1185">Reference proteome</keyword>
<dbReference type="STRING" id="349064.SAMN05660429_01526"/>
<dbReference type="InterPro" id="IPR001129">
    <property type="entry name" value="Membr-assoc_MAPEG"/>
</dbReference>
<name>A0A1I0DHW9_THASX</name>
<keyword evidence="3 5" id="KW-1133">Transmembrane helix</keyword>
<dbReference type="PANTHER" id="PTHR35814:SF1">
    <property type="entry name" value="GLUTATHIONE S-TRANSFERASE-RELATED"/>
    <property type="match status" value="1"/>
</dbReference>
<evidence type="ECO:0000256" key="3">
    <source>
        <dbReference type="ARBA" id="ARBA00022989"/>
    </source>
</evidence>
<keyword evidence="4 5" id="KW-0472">Membrane</keyword>
<dbReference type="Gene3D" id="1.20.120.550">
    <property type="entry name" value="Membrane associated eicosanoid/glutathione metabolism-like domain"/>
    <property type="match status" value="1"/>
</dbReference>
<dbReference type="InterPro" id="IPR023352">
    <property type="entry name" value="MAPEG-like_dom_sf"/>
</dbReference>
<dbReference type="Proteomes" id="UP000199308">
    <property type="component" value="Unassembled WGS sequence"/>
</dbReference>
<dbReference type="EMBL" id="FOHK01000006">
    <property type="protein sequence ID" value="SET31999.1"/>
    <property type="molecule type" value="Genomic_DNA"/>
</dbReference>
<evidence type="ECO:0000313" key="6">
    <source>
        <dbReference type="EMBL" id="SET31999.1"/>
    </source>
</evidence>
<sequence>MLNNFLITGFYAGLLVLWYMKLSFSVIKLRRQLQVGIGDGGESKLQKAIRVHANFSEYIPFALCLLAIYEFNVGNVLTTHIFGASLLISRILHAQGLMRSKGHSNGRFIGMAMLYLTMLVLAVINVVVYINAQF</sequence>
<dbReference type="RefSeq" id="WP_093328961.1">
    <property type="nucleotide sequence ID" value="NZ_AP027363.1"/>
</dbReference>
<dbReference type="OrthoDB" id="8537976at2"/>
<evidence type="ECO:0000256" key="1">
    <source>
        <dbReference type="ARBA" id="ARBA00004370"/>
    </source>
</evidence>
<keyword evidence="2 5" id="KW-0812">Transmembrane</keyword>
<comment type="subcellular location">
    <subcellularLocation>
        <location evidence="1">Membrane</location>
    </subcellularLocation>
</comment>
<gene>
    <name evidence="6" type="ORF">SAMN05660429_01526</name>
</gene>
<accession>A0A1I0DHW9</accession>
<dbReference type="GO" id="GO:0016020">
    <property type="term" value="C:membrane"/>
    <property type="evidence" value="ECO:0007669"/>
    <property type="project" value="UniProtKB-SubCell"/>
</dbReference>
<dbReference type="AlphaFoldDB" id="A0A1I0DHW9"/>
<evidence type="ECO:0008006" key="8">
    <source>
        <dbReference type="Google" id="ProtNLM"/>
    </source>
</evidence>
<reference evidence="6 7" key="1">
    <citation type="submission" date="2016-10" db="EMBL/GenBank/DDBJ databases">
        <authorList>
            <person name="de Groot N.N."/>
        </authorList>
    </citation>
    <scope>NUCLEOTIDE SEQUENCE [LARGE SCALE GENOMIC DNA]</scope>
    <source>
        <strain evidence="6 7">DSM 19706</strain>
    </source>
</reference>
<protein>
    <recommendedName>
        <fullName evidence="8">Glutathione S-transferase</fullName>
    </recommendedName>
</protein>
<feature type="transmembrane region" description="Helical" evidence="5">
    <location>
        <begin position="113"/>
        <end position="132"/>
    </location>
</feature>